<reference evidence="2 3" key="1">
    <citation type="submission" date="2024-05" db="EMBL/GenBank/DDBJ databases">
        <authorList>
            <person name="Wallberg A."/>
        </authorList>
    </citation>
    <scope>NUCLEOTIDE SEQUENCE [LARGE SCALE GENOMIC DNA]</scope>
</reference>
<name>A0AAV2RIN6_MEGNR</name>
<organism evidence="2 3">
    <name type="scientific">Meganyctiphanes norvegica</name>
    <name type="common">Northern krill</name>
    <name type="synonym">Thysanopoda norvegica</name>
    <dbReference type="NCBI Taxonomy" id="48144"/>
    <lineage>
        <taxon>Eukaryota</taxon>
        <taxon>Metazoa</taxon>
        <taxon>Ecdysozoa</taxon>
        <taxon>Arthropoda</taxon>
        <taxon>Crustacea</taxon>
        <taxon>Multicrustacea</taxon>
        <taxon>Malacostraca</taxon>
        <taxon>Eumalacostraca</taxon>
        <taxon>Eucarida</taxon>
        <taxon>Euphausiacea</taxon>
        <taxon>Euphausiidae</taxon>
        <taxon>Meganyctiphanes</taxon>
    </lineage>
</organism>
<protein>
    <recommendedName>
        <fullName evidence="4">Tantalus-like domain-containing protein</fullName>
    </recommendedName>
</protein>
<evidence type="ECO:0000313" key="3">
    <source>
        <dbReference type="Proteomes" id="UP001497623"/>
    </source>
</evidence>
<dbReference type="AlphaFoldDB" id="A0AAV2RIN6"/>
<keyword evidence="3" id="KW-1185">Reference proteome</keyword>
<sequence length="322" mass="36133">MGHHTKNTGRELTENQKHSAVPMTEPREYERVGRGNGRYMLRRVNQKSSFSSDSKQSSSIVKPKGKPSGISTDHVISGSAEDFLNRFIALAKVIATSSSKLNTGKPSSTEKPVSAEVVNIKSNIVVEDIIVHQSGHFARKTKSCAKKSNLSNKSKVVKQKSKVTVDALHLLLQDHQDEPINEKIKKESPRLRNRKRELNVLSIGGQTTVKSRGMKRKSDVSVEALYLQKDVNNNKTVSAGLVTIHERREIATFGHKRRRITVFGEPHAASKQKLRYREVRASRLKRRGVKVPTGKMFTQQDVASALSHISDEEDDMYNYLIQ</sequence>
<dbReference type="EMBL" id="CAXKWB010021543">
    <property type="protein sequence ID" value="CAL4123254.1"/>
    <property type="molecule type" value="Genomic_DNA"/>
</dbReference>
<dbReference type="Proteomes" id="UP001497623">
    <property type="component" value="Unassembled WGS sequence"/>
</dbReference>
<accession>A0AAV2RIN6</accession>
<evidence type="ECO:0008006" key="4">
    <source>
        <dbReference type="Google" id="ProtNLM"/>
    </source>
</evidence>
<evidence type="ECO:0000313" key="2">
    <source>
        <dbReference type="EMBL" id="CAL4123254.1"/>
    </source>
</evidence>
<feature type="compositionally biased region" description="Basic and acidic residues" evidence="1">
    <location>
        <begin position="8"/>
        <end position="17"/>
    </location>
</feature>
<gene>
    <name evidence="2" type="ORF">MNOR_LOCUS23920</name>
</gene>
<comment type="caution">
    <text evidence="2">The sequence shown here is derived from an EMBL/GenBank/DDBJ whole genome shotgun (WGS) entry which is preliminary data.</text>
</comment>
<feature type="compositionally biased region" description="Low complexity" evidence="1">
    <location>
        <begin position="46"/>
        <end position="59"/>
    </location>
</feature>
<feature type="region of interest" description="Disordered" evidence="1">
    <location>
        <begin position="1"/>
        <end position="71"/>
    </location>
</feature>
<evidence type="ECO:0000256" key="1">
    <source>
        <dbReference type="SAM" id="MobiDB-lite"/>
    </source>
</evidence>
<proteinExistence type="predicted"/>